<dbReference type="Gramene" id="Pp3c20_10680V3.1">
    <property type="protein sequence ID" value="Pp3c20_10680V3.1"/>
    <property type="gene ID" value="Pp3c20_10680"/>
</dbReference>
<feature type="compositionally biased region" description="Acidic residues" evidence="1">
    <location>
        <begin position="780"/>
        <end position="799"/>
    </location>
</feature>
<dbReference type="PANTHER" id="PTHR48469">
    <property type="match status" value="1"/>
</dbReference>
<dbReference type="EnsemblPlants" id="Pp3c20_10680V3.1">
    <property type="protein sequence ID" value="Pp3c20_10680V3.1"/>
    <property type="gene ID" value="Pp3c20_10680"/>
</dbReference>
<evidence type="ECO:0000313" key="3">
    <source>
        <dbReference type="EnsemblPlants" id="Pp3c20_10680V3.1"/>
    </source>
</evidence>
<reference evidence="2 4" key="1">
    <citation type="journal article" date="2008" name="Science">
        <title>The Physcomitrella genome reveals evolutionary insights into the conquest of land by plants.</title>
        <authorList>
            <person name="Rensing S."/>
            <person name="Lang D."/>
            <person name="Zimmer A."/>
            <person name="Terry A."/>
            <person name="Salamov A."/>
            <person name="Shapiro H."/>
            <person name="Nishiyama T."/>
            <person name="Perroud P.-F."/>
            <person name="Lindquist E."/>
            <person name="Kamisugi Y."/>
            <person name="Tanahashi T."/>
            <person name="Sakakibara K."/>
            <person name="Fujita T."/>
            <person name="Oishi K."/>
            <person name="Shin-I T."/>
            <person name="Kuroki Y."/>
            <person name="Toyoda A."/>
            <person name="Suzuki Y."/>
            <person name="Hashimoto A."/>
            <person name="Yamaguchi K."/>
            <person name="Sugano A."/>
            <person name="Kohara Y."/>
            <person name="Fujiyama A."/>
            <person name="Anterola A."/>
            <person name="Aoki S."/>
            <person name="Ashton N."/>
            <person name="Barbazuk W.B."/>
            <person name="Barker E."/>
            <person name="Bennetzen J."/>
            <person name="Bezanilla M."/>
            <person name="Blankenship R."/>
            <person name="Cho S.H."/>
            <person name="Dutcher S."/>
            <person name="Estelle M."/>
            <person name="Fawcett J.A."/>
            <person name="Gundlach H."/>
            <person name="Hanada K."/>
            <person name="Heyl A."/>
            <person name="Hicks K.A."/>
            <person name="Hugh J."/>
            <person name="Lohr M."/>
            <person name="Mayer K."/>
            <person name="Melkozernov A."/>
            <person name="Murata T."/>
            <person name="Nelson D."/>
            <person name="Pils B."/>
            <person name="Prigge M."/>
            <person name="Reiss B."/>
            <person name="Renner T."/>
            <person name="Rombauts S."/>
            <person name="Rushton P."/>
            <person name="Sanderfoot A."/>
            <person name="Schween G."/>
            <person name="Shiu S.-H."/>
            <person name="Stueber K."/>
            <person name="Theodoulou F.L."/>
            <person name="Tu H."/>
            <person name="Van de Peer Y."/>
            <person name="Verrier P.J."/>
            <person name="Waters E."/>
            <person name="Wood A."/>
            <person name="Yang L."/>
            <person name="Cove D."/>
            <person name="Cuming A."/>
            <person name="Hasebe M."/>
            <person name="Lucas S."/>
            <person name="Mishler D.B."/>
            <person name="Reski R."/>
            <person name="Grigoriev I."/>
            <person name="Quatrano R.S."/>
            <person name="Boore J.L."/>
        </authorList>
    </citation>
    <scope>NUCLEOTIDE SEQUENCE [LARGE SCALE GENOMIC DNA]</scope>
    <source>
        <strain evidence="3 4">cv. Gransden 2004</strain>
    </source>
</reference>
<reference evidence="2 4" key="2">
    <citation type="journal article" date="2018" name="Plant J.">
        <title>The Physcomitrella patens chromosome-scale assembly reveals moss genome structure and evolution.</title>
        <authorList>
            <person name="Lang D."/>
            <person name="Ullrich K.K."/>
            <person name="Murat F."/>
            <person name="Fuchs J."/>
            <person name="Jenkins J."/>
            <person name="Haas F.B."/>
            <person name="Piednoel M."/>
            <person name="Gundlach H."/>
            <person name="Van Bel M."/>
            <person name="Meyberg R."/>
            <person name="Vives C."/>
            <person name="Morata J."/>
            <person name="Symeonidi A."/>
            <person name="Hiss M."/>
            <person name="Muchero W."/>
            <person name="Kamisugi Y."/>
            <person name="Saleh O."/>
            <person name="Blanc G."/>
            <person name="Decker E.L."/>
            <person name="van Gessel N."/>
            <person name="Grimwood J."/>
            <person name="Hayes R.D."/>
            <person name="Graham S.W."/>
            <person name="Gunter L.E."/>
            <person name="McDaniel S.F."/>
            <person name="Hoernstein S.N.W."/>
            <person name="Larsson A."/>
            <person name="Li F.W."/>
            <person name="Perroud P.F."/>
            <person name="Phillips J."/>
            <person name="Ranjan P."/>
            <person name="Rokshar D.S."/>
            <person name="Rothfels C.J."/>
            <person name="Schneider L."/>
            <person name="Shu S."/>
            <person name="Stevenson D.W."/>
            <person name="Thummler F."/>
            <person name="Tillich M."/>
            <person name="Villarreal Aguilar J.C."/>
            <person name="Widiez T."/>
            <person name="Wong G.K."/>
            <person name="Wymore A."/>
            <person name="Zhang Y."/>
            <person name="Zimmer A.D."/>
            <person name="Quatrano R.S."/>
            <person name="Mayer K.F.X."/>
            <person name="Goodstein D."/>
            <person name="Casacuberta J.M."/>
            <person name="Vandepoele K."/>
            <person name="Reski R."/>
            <person name="Cuming A.C."/>
            <person name="Tuskan G.A."/>
            <person name="Maumus F."/>
            <person name="Salse J."/>
            <person name="Schmutz J."/>
            <person name="Rensing S.A."/>
        </authorList>
    </citation>
    <scope>NUCLEOTIDE SEQUENCE [LARGE SCALE GENOMIC DNA]</scope>
    <source>
        <strain evidence="3 4">cv. Gransden 2004</strain>
    </source>
</reference>
<dbReference type="Proteomes" id="UP000006727">
    <property type="component" value="Chromosome 20"/>
</dbReference>
<keyword evidence="4" id="KW-1185">Reference proteome</keyword>
<organism evidence="2">
    <name type="scientific">Physcomitrium patens</name>
    <name type="common">Spreading-leaved earth moss</name>
    <name type="synonym">Physcomitrella patens</name>
    <dbReference type="NCBI Taxonomy" id="3218"/>
    <lineage>
        <taxon>Eukaryota</taxon>
        <taxon>Viridiplantae</taxon>
        <taxon>Streptophyta</taxon>
        <taxon>Embryophyta</taxon>
        <taxon>Bryophyta</taxon>
        <taxon>Bryophytina</taxon>
        <taxon>Bryopsida</taxon>
        <taxon>Funariidae</taxon>
        <taxon>Funariales</taxon>
        <taxon>Funariaceae</taxon>
        <taxon>Physcomitrium</taxon>
    </lineage>
</organism>
<feature type="region of interest" description="Disordered" evidence="1">
    <location>
        <begin position="180"/>
        <end position="219"/>
    </location>
</feature>
<dbReference type="AlphaFoldDB" id="A0A2K1IUW8"/>
<dbReference type="InParanoid" id="A0A2K1IUW8"/>
<proteinExistence type="predicted"/>
<name>A0A2K1IUW8_PHYPA</name>
<reference evidence="3" key="3">
    <citation type="submission" date="2020-12" db="UniProtKB">
        <authorList>
            <consortium name="EnsemblPlants"/>
        </authorList>
    </citation>
    <scope>IDENTIFICATION</scope>
</reference>
<feature type="compositionally biased region" description="Polar residues" evidence="1">
    <location>
        <begin position="208"/>
        <end position="217"/>
    </location>
</feature>
<sequence length="893" mass="101161">MEDIKASLSMYLDKLDRRADDDDETDPRLIYGTSWKFFDPEELEAWSLAMIPFTQDIQFLFKFKKSQAFLKLKTVERVKDVEYLDGDMILVKCVTTGVLIDPTDEYHFTILIPSKQIPFIMSPFLESLEPTEYSGEVKQLEAKIDRGDYNEKDGSPAFGKRLCTKINSLLQDFSVIKAGEKRSHGTGRGSTRSRSSPIAPSGDRRAASGSSQVSEVQHPTLANVMTDIPSSYEPQSKPDFKHIFAVYKKFWSECEDAYIFGVNTKKGISIDKLIGMIQPSWATNILGARSVWVSMGCPENPSQITAAGTTAGRRASDIQCRTKGFKAFEKAMTLRFSLIDVNKSLRISRTMGAEEKLKLVNELKIITAPEPIYNLWSEVISSAAHGELYNPDTSAKFNEKENWKQESCMLSREYFKWLGQHRPKPDTKDWVDRRKRKQLVKKELDNIDPSLGLINTEGDLIHENWKAFKMARNIMSASINVLLERPGESYFAEAKQLKSKNKTCAQISLAAAEFFKVFLNHKNGFQLSGVEDDLIEQNIVPYFHQVLAALEKNKSPYFADGKRWLFIFGCESHRLQTMDFINSHGAFKGLHIDFADYIPAKFERLGDSSVGRAPRKVILTFLQDVDARDRVEIRPEFLPPDTPMFTKPHGYNELEFRVYNTELRMEFYLWLVRKFCRPGGSIFSLWGGGKITCTTMMSSVDVFAVGGTGESDRWEEISRKALTLDKDDFLPSGYKVSAIYKSMATTPTRSRVGARLSDRFDSSPSKKRRITPVDDVLVISDEDDDKGDDYDYDPDEEKEVNEKVKIDDDDLQELDPIQSNAILPERRSRVIPQSAQASDNPPSGGTPGVSSSGGRRRKRKDMDSVATVMESISAILADSQRRHEQQIAEINAR</sequence>
<evidence type="ECO:0000313" key="4">
    <source>
        <dbReference type="Proteomes" id="UP000006727"/>
    </source>
</evidence>
<feature type="region of interest" description="Disordered" evidence="1">
    <location>
        <begin position="756"/>
        <end position="799"/>
    </location>
</feature>
<evidence type="ECO:0000256" key="1">
    <source>
        <dbReference type="SAM" id="MobiDB-lite"/>
    </source>
</evidence>
<dbReference type="PANTHER" id="PTHR48469:SF1">
    <property type="match status" value="1"/>
</dbReference>
<accession>A0A2K1IUW8</accession>
<evidence type="ECO:0000313" key="2">
    <source>
        <dbReference type="EMBL" id="PNR33058.1"/>
    </source>
</evidence>
<gene>
    <name evidence="2" type="ORF">PHYPA_025001</name>
</gene>
<dbReference type="EMBL" id="ABEU02000020">
    <property type="protein sequence ID" value="PNR33058.1"/>
    <property type="molecule type" value="Genomic_DNA"/>
</dbReference>
<feature type="compositionally biased region" description="Polar residues" evidence="1">
    <location>
        <begin position="831"/>
        <end position="840"/>
    </location>
</feature>
<protein>
    <submittedName>
        <fullName evidence="2 3">Uncharacterized protein</fullName>
    </submittedName>
</protein>
<feature type="region of interest" description="Disordered" evidence="1">
    <location>
        <begin position="820"/>
        <end position="864"/>
    </location>
</feature>